<dbReference type="InterPro" id="IPR001482">
    <property type="entry name" value="T2SS/T4SS_dom"/>
</dbReference>
<dbReference type="SUPFAM" id="SSF160246">
    <property type="entry name" value="EspE N-terminal domain-like"/>
    <property type="match status" value="1"/>
</dbReference>
<dbReference type="Pfam" id="PF05157">
    <property type="entry name" value="MshEN"/>
    <property type="match status" value="1"/>
</dbReference>
<dbReference type="Gene3D" id="3.30.450.90">
    <property type="match status" value="1"/>
</dbReference>
<dbReference type="PANTHER" id="PTHR30258:SF1">
    <property type="entry name" value="PROTEIN TRANSPORT PROTEIN HOFB HOMOLOG"/>
    <property type="match status" value="1"/>
</dbReference>
<evidence type="ECO:0000313" key="5">
    <source>
        <dbReference type="EMBL" id="PIV64110.1"/>
    </source>
</evidence>
<dbReference type="GO" id="GO:0005524">
    <property type="term" value="F:ATP binding"/>
    <property type="evidence" value="ECO:0007669"/>
    <property type="project" value="UniProtKB-KW"/>
</dbReference>
<protein>
    <submittedName>
        <fullName evidence="5">Type II secretion system protein GspE</fullName>
    </submittedName>
</protein>
<dbReference type="Proteomes" id="UP000228886">
    <property type="component" value="Unassembled WGS sequence"/>
</dbReference>
<dbReference type="FunFam" id="3.40.50.300:FF:000398">
    <property type="entry name" value="Type IV pilus assembly ATPase PilB"/>
    <property type="match status" value="1"/>
</dbReference>
<evidence type="ECO:0000256" key="1">
    <source>
        <dbReference type="ARBA" id="ARBA00006611"/>
    </source>
</evidence>
<dbReference type="InterPro" id="IPR027417">
    <property type="entry name" value="P-loop_NTPase"/>
</dbReference>
<dbReference type="Pfam" id="PF00437">
    <property type="entry name" value="T2SSE"/>
    <property type="match status" value="1"/>
</dbReference>
<reference evidence="6" key="1">
    <citation type="submission" date="2017-09" db="EMBL/GenBank/DDBJ databases">
        <title>Depth-based differentiation of microbial function through sediment-hosted aquifers and enrichment of novel symbionts in the deep terrestrial subsurface.</title>
        <authorList>
            <person name="Probst A.J."/>
            <person name="Ladd B."/>
            <person name="Jarett J.K."/>
            <person name="Geller-Mcgrath D.E."/>
            <person name="Sieber C.M.K."/>
            <person name="Emerson J.B."/>
            <person name="Anantharaman K."/>
            <person name="Thomas B.C."/>
            <person name="Malmstrom R."/>
            <person name="Stieglmeier M."/>
            <person name="Klingl A."/>
            <person name="Woyke T."/>
            <person name="Ryan C.M."/>
            <person name="Banfield J.F."/>
        </authorList>
    </citation>
    <scope>NUCLEOTIDE SEQUENCE [LARGE SCALE GENOMIC DNA]</scope>
</reference>
<dbReference type="AlphaFoldDB" id="A0A2M7E8P0"/>
<dbReference type="EMBL" id="PETL01000191">
    <property type="protein sequence ID" value="PIV64110.1"/>
    <property type="molecule type" value="Genomic_DNA"/>
</dbReference>
<dbReference type="GO" id="GO:0005886">
    <property type="term" value="C:plasma membrane"/>
    <property type="evidence" value="ECO:0007669"/>
    <property type="project" value="TreeGrafter"/>
</dbReference>
<proteinExistence type="inferred from homology"/>
<dbReference type="InterPro" id="IPR003593">
    <property type="entry name" value="AAA+_ATPase"/>
</dbReference>
<dbReference type="GO" id="GO:0016887">
    <property type="term" value="F:ATP hydrolysis activity"/>
    <property type="evidence" value="ECO:0007669"/>
    <property type="project" value="TreeGrafter"/>
</dbReference>
<dbReference type="Gene3D" id="3.40.50.300">
    <property type="entry name" value="P-loop containing nucleotide triphosphate hydrolases"/>
    <property type="match status" value="1"/>
</dbReference>
<dbReference type="Gene3D" id="3.30.300.160">
    <property type="entry name" value="Type II secretion system, protein E, N-terminal domain"/>
    <property type="match status" value="1"/>
</dbReference>
<dbReference type="SUPFAM" id="SSF52540">
    <property type="entry name" value="P-loop containing nucleoside triphosphate hydrolases"/>
    <property type="match status" value="1"/>
</dbReference>
<name>A0A2M7E8P0_9BACT</name>
<evidence type="ECO:0000259" key="4">
    <source>
        <dbReference type="PROSITE" id="PS00662"/>
    </source>
</evidence>
<organism evidence="5 6">
    <name type="scientific">bacterium (Candidatus Ratteibacteria) CG01_land_8_20_14_3_00_40_19</name>
    <dbReference type="NCBI Taxonomy" id="2014290"/>
    <lineage>
        <taxon>Bacteria</taxon>
        <taxon>Candidatus Ratteibacteria</taxon>
    </lineage>
</organism>
<dbReference type="InterPro" id="IPR007831">
    <property type="entry name" value="T2SS_GspE_N"/>
</dbReference>
<comment type="caution">
    <text evidence="5">The sequence shown here is derived from an EMBL/GenBank/DDBJ whole genome shotgun (WGS) entry which is preliminary data.</text>
</comment>
<evidence type="ECO:0000256" key="2">
    <source>
        <dbReference type="ARBA" id="ARBA00022741"/>
    </source>
</evidence>
<dbReference type="InterPro" id="IPR037257">
    <property type="entry name" value="T2SS_E_N_sf"/>
</dbReference>
<accession>A0A2M7E8P0</accession>
<dbReference type="FunFam" id="3.30.450.90:FF:000001">
    <property type="entry name" value="Type II secretion system ATPase GspE"/>
    <property type="match status" value="1"/>
</dbReference>
<dbReference type="PANTHER" id="PTHR30258">
    <property type="entry name" value="TYPE II SECRETION SYSTEM PROTEIN GSPE-RELATED"/>
    <property type="match status" value="1"/>
</dbReference>
<evidence type="ECO:0000256" key="3">
    <source>
        <dbReference type="ARBA" id="ARBA00022840"/>
    </source>
</evidence>
<dbReference type="PROSITE" id="PS00662">
    <property type="entry name" value="T2SP_E"/>
    <property type="match status" value="1"/>
</dbReference>
<feature type="domain" description="Bacterial type II secretion system protein E" evidence="4">
    <location>
        <begin position="382"/>
        <end position="396"/>
    </location>
</feature>
<comment type="similarity">
    <text evidence="1">Belongs to the GSP E family.</text>
</comment>
<evidence type="ECO:0000313" key="6">
    <source>
        <dbReference type="Proteomes" id="UP000228886"/>
    </source>
</evidence>
<gene>
    <name evidence="5" type="ORF">COS11_03905</name>
</gene>
<dbReference type="CDD" id="cd01129">
    <property type="entry name" value="PulE-GspE-like"/>
    <property type="match status" value="1"/>
</dbReference>
<keyword evidence="3" id="KW-0067">ATP-binding</keyword>
<keyword evidence="2" id="KW-0547">Nucleotide-binding</keyword>
<dbReference type="SMART" id="SM00382">
    <property type="entry name" value="AAA"/>
    <property type="match status" value="1"/>
</dbReference>
<sequence length="569" mass="63555">MPTKKEAATLLQNIGLLTGSQVEEALEKQRQTKHSIKNILKELGYLHQGNIGSSLLSQFGILPRETSEENVAPEVIKSIPSSFAKEHQVIPLEKKDDTLVLGTDEPLNFLALDYFEEELKKKVQLVMINQNAIASSLKKYYGIETEDLSPLFEKIDQGYTPILKETEKAVEGEEEEAKRAPIIKLANMLIADGIKKRASDIHVEPLENTFRIRYRIDGVLHETLSPPKNIQRAVIARFKLMAQMNLAEKRLPQDGRIMLNVQGRPIDLRVSTLPGLYGESLVMRILDKTTMLVGMDQLGFLPENRKRWDTLLKFSGGIVLVTGPTGSGKTTTLYTSLNTLNTTDKKLMTVEEPVEYQISGINQTQVRPDIGLTFASVLRSFLRQSPDVLLVGEIRDLETADIGLRAALTGHLVFSTLHTNDAPSAITRLIDLGVPSFLVASSLQGVMAQRLVRLLCPYCKEEYPPDEETKNFLDIKAGEDVHIYRTNGCEACDYTGYHGRIGIFEIFIMNNELRELALKKAATSEIRKAAIKTGMRTLQEDGIIKIRKGLTTVDEVVSVTGRKENVTRN</sequence>